<dbReference type="PANTHER" id="PTHR30203:SF25">
    <property type="entry name" value="OUTER MEMBRANE PROTEIN-RELATED"/>
    <property type="match status" value="1"/>
</dbReference>
<sequence length="548" mass="58594">MRWRKPCSTGKRWIARRSTPSCARRLWRRQAPHPRPRRRPWWSARCRSNSYQMEQCEAAMDHTLRISKRTCINARSGAAAAVFRAGLLAPCLMLAACGPWNSRMQDGPLVPPAQPVSIPERWSRDAPPANAAALADWWAQFGDPRLTLLIAQAQRNSTSVAIAEARLKQARALRDLAGAGLATYVSASVSAERVREQNSAPRSSYHAGLDASWEPDLYGYRRQGLSASEATVRAEALTLEDARVSLAAEVALAYIELRGVQQRQALARAYHVRQQLLLDMAGRRTGSVGAEIDRQRARAALALAAAALPGLDASRAQLEHSLALLCGDVPDALTLDLALPSPSRIPEAPDELALSLPADTLRQRPDVRAAAARVSAVIARVGQADAARKPVVRLEGTIGLRGLGIGGAGSSVLRGLFGAISGTAFDGGSGQARVAAEQGALLENYALLRASVLMALREVEDALAGLAADRARRLALQEAVAAAAQAATLAMRAYQDDALEFQTVLDTQRTLLASEDELVQATVAQGTSHVRLYKALGGGWQGSAAPLP</sequence>
<evidence type="ECO:0000256" key="2">
    <source>
        <dbReference type="RuleBase" id="RU362097"/>
    </source>
</evidence>
<dbReference type="GO" id="GO:0005886">
    <property type="term" value="C:plasma membrane"/>
    <property type="evidence" value="ECO:0007669"/>
    <property type="project" value="UniProtKB-SubCell"/>
</dbReference>
<comment type="similarity">
    <text evidence="1 2">Belongs to the outer membrane factor (OMF) (TC 1.B.17) family.</text>
</comment>
<protein>
    <submittedName>
        <fullName evidence="3">Efflux transporter outer membrane subunit</fullName>
    </submittedName>
</protein>
<dbReference type="AlphaFoldDB" id="A0A7X2II03"/>
<dbReference type="Gene3D" id="1.20.1600.10">
    <property type="entry name" value="Outer membrane efflux proteins (OEP)"/>
    <property type="match status" value="1"/>
</dbReference>
<dbReference type="NCBIfam" id="TIGR01845">
    <property type="entry name" value="outer_NodT"/>
    <property type="match status" value="1"/>
</dbReference>
<accession>A0A7X2II03</accession>
<keyword evidence="4" id="KW-1185">Reference proteome</keyword>
<dbReference type="Pfam" id="PF02321">
    <property type="entry name" value="OEP"/>
    <property type="match status" value="2"/>
</dbReference>
<dbReference type="Proteomes" id="UP000446768">
    <property type="component" value="Unassembled WGS sequence"/>
</dbReference>
<reference evidence="3 4" key="1">
    <citation type="submission" date="2019-11" db="EMBL/GenBank/DDBJ databases">
        <title>Novel species isolated from a subtropical stream in China.</title>
        <authorList>
            <person name="Lu H."/>
        </authorList>
    </citation>
    <scope>NUCLEOTIDE SEQUENCE [LARGE SCALE GENOMIC DNA]</scope>
    <source>
        <strain evidence="3 4">FT92W</strain>
    </source>
</reference>
<dbReference type="GO" id="GO:0015562">
    <property type="term" value="F:efflux transmembrane transporter activity"/>
    <property type="evidence" value="ECO:0007669"/>
    <property type="project" value="InterPro"/>
</dbReference>
<gene>
    <name evidence="3" type="ORF">GJ700_01440</name>
</gene>
<keyword evidence="2" id="KW-0812">Transmembrane</keyword>
<evidence type="ECO:0000256" key="1">
    <source>
        <dbReference type="ARBA" id="ARBA00007613"/>
    </source>
</evidence>
<keyword evidence="2" id="KW-1134">Transmembrane beta strand</keyword>
<organism evidence="3 4">
    <name type="scientific">Pseudoduganella rivuli</name>
    <dbReference type="NCBI Taxonomy" id="2666085"/>
    <lineage>
        <taxon>Bacteria</taxon>
        <taxon>Pseudomonadati</taxon>
        <taxon>Pseudomonadota</taxon>
        <taxon>Betaproteobacteria</taxon>
        <taxon>Burkholderiales</taxon>
        <taxon>Oxalobacteraceae</taxon>
        <taxon>Telluria group</taxon>
        <taxon>Pseudoduganella</taxon>
    </lineage>
</organism>
<keyword evidence="2" id="KW-0472">Membrane</keyword>
<name>A0A7X2II03_9BURK</name>
<comment type="caution">
    <text evidence="3">The sequence shown here is derived from an EMBL/GenBank/DDBJ whole genome shotgun (WGS) entry which is preliminary data.</text>
</comment>
<comment type="subcellular location">
    <subcellularLocation>
        <location evidence="2">Cell membrane</location>
        <topology evidence="2">Lipid-anchor</topology>
    </subcellularLocation>
</comment>
<dbReference type="EMBL" id="WKJJ01000001">
    <property type="protein sequence ID" value="MRV70384.1"/>
    <property type="molecule type" value="Genomic_DNA"/>
</dbReference>
<keyword evidence="2" id="KW-0449">Lipoprotein</keyword>
<dbReference type="Gene3D" id="2.20.200.10">
    <property type="entry name" value="Outer membrane efflux proteins (OEP)"/>
    <property type="match status" value="1"/>
</dbReference>
<dbReference type="InterPro" id="IPR010131">
    <property type="entry name" value="MdtP/NodT-like"/>
</dbReference>
<proteinExistence type="inferred from homology"/>
<dbReference type="PANTHER" id="PTHR30203">
    <property type="entry name" value="OUTER MEMBRANE CATION EFFLUX PROTEIN"/>
    <property type="match status" value="1"/>
</dbReference>
<dbReference type="SUPFAM" id="SSF56954">
    <property type="entry name" value="Outer membrane efflux proteins (OEP)"/>
    <property type="match status" value="1"/>
</dbReference>
<keyword evidence="2" id="KW-0564">Palmitate</keyword>
<evidence type="ECO:0000313" key="3">
    <source>
        <dbReference type="EMBL" id="MRV70384.1"/>
    </source>
</evidence>
<dbReference type="InterPro" id="IPR003423">
    <property type="entry name" value="OMP_efflux"/>
</dbReference>
<evidence type="ECO:0000313" key="4">
    <source>
        <dbReference type="Proteomes" id="UP000446768"/>
    </source>
</evidence>